<comment type="caution">
    <text evidence="2">The sequence shown here is derived from an EMBL/GenBank/DDBJ whole genome shotgun (WGS) entry which is preliminary data.</text>
</comment>
<name>A0A9Q0GWZ8_9MAGN</name>
<protein>
    <recommendedName>
        <fullName evidence="1">RNase H type-1 domain-containing protein</fullName>
    </recommendedName>
</protein>
<dbReference type="GO" id="GO:0003676">
    <property type="term" value="F:nucleic acid binding"/>
    <property type="evidence" value="ECO:0007669"/>
    <property type="project" value="InterPro"/>
</dbReference>
<accession>A0A9Q0GWZ8</accession>
<reference evidence="2" key="1">
    <citation type="journal article" date="2023" name="Plant J.">
        <title>The genome of the king protea, Protea cynaroides.</title>
        <authorList>
            <person name="Chang J."/>
            <person name="Duong T.A."/>
            <person name="Schoeman C."/>
            <person name="Ma X."/>
            <person name="Roodt D."/>
            <person name="Barker N."/>
            <person name="Li Z."/>
            <person name="Van de Peer Y."/>
            <person name="Mizrachi E."/>
        </authorList>
    </citation>
    <scope>NUCLEOTIDE SEQUENCE</scope>
    <source>
        <tissue evidence="2">Young leaves</tissue>
    </source>
</reference>
<evidence type="ECO:0000313" key="2">
    <source>
        <dbReference type="EMBL" id="KAJ4955124.1"/>
    </source>
</evidence>
<dbReference type="EMBL" id="JAMYWD010000011">
    <property type="protein sequence ID" value="KAJ4955124.1"/>
    <property type="molecule type" value="Genomic_DNA"/>
</dbReference>
<sequence length="114" mass="13022">MPSFQLWQTRATWVSSSATPIALQLWQYLILCNLVRYLWGKRAIRSIMLAAISEGVEHIIIETDNMELRDLRGVSSRLPAIAIANTNILHLCPYFLNCSFHISREINSVADSFE</sequence>
<keyword evidence="3" id="KW-1185">Reference proteome</keyword>
<evidence type="ECO:0000313" key="3">
    <source>
        <dbReference type="Proteomes" id="UP001141806"/>
    </source>
</evidence>
<evidence type="ECO:0000259" key="1">
    <source>
        <dbReference type="Pfam" id="PF13456"/>
    </source>
</evidence>
<proteinExistence type="predicted"/>
<feature type="domain" description="RNase H type-1" evidence="1">
    <location>
        <begin position="48"/>
        <end position="112"/>
    </location>
</feature>
<dbReference type="AlphaFoldDB" id="A0A9Q0GWZ8"/>
<dbReference type="Proteomes" id="UP001141806">
    <property type="component" value="Unassembled WGS sequence"/>
</dbReference>
<organism evidence="2 3">
    <name type="scientific">Protea cynaroides</name>
    <dbReference type="NCBI Taxonomy" id="273540"/>
    <lineage>
        <taxon>Eukaryota</taxon>
        <taxon>Viridiplantae</taxon>
        <taxon>Streptophyta</taxon>
        <taxon>Embryophyta</taxon>
        <taxon>Tracheophyta</taxon>
        <taxon>Spermatophyta</taxon>
        <taxon>Magnoliopsida</taxon>
        <taxon>Proteales</taxon>
        <taxon>Proteaceae</taxon>
        <taxon>Protea</taxon>
    </lineage>
</organism>
<gene>
    <name evidence="2" type="ORF">NE237_011907</name>
</gene>
<dbReference type="InterPro" id="IPR002156">
    <property type="entry name" value="RNaseH_domain"/>
</dbReference>
<dbReference type="GO" id="GO:0004523">
    <property type="term" value="F:RNA-DNA hybrid ribonuclease activity"/>
    <property type="evidence" value="ECO:0007669"/>
    <property type="project" value="InterPro"/>
</dbReference>
<dbReference type="Pfam" id="PF13456">
    <property type="entry name" value="RVT_3"/>
    <property type="match status" value="1"/>
</dbReference>